<evidence type="ECO:0000313" key="2">
    <source>
        <dbReference type="EMBL" id="PSJ39455.1"/>
    </source>
</evidence>
<organism evidence="2 3">
    <name type="scientific">Allosphingosinicella deserti</name>
    <dbReference type="NCBI Taxonomy" id="2116704"/>
    <lineage>
        <taxon>Bacteria</taxon>
        <taxon>Pseudomonadati</taxon>
        <taxon>Pseudomonadota</taxon>
        <taxon>Alphaproteobacteria</taxon>
        <taxon>Sphingomonadales</taxon>
        <taxon>Sphingomonadaceae</taxon>
        <taxon>Allosphingosinicella</taxon>
    </lineage>
</organism>
<evidence type="ECO:0000256" key="1">
    <source>
        <dbReference type="SAM" id="MobiDB-lite"/>
    </source>
</evidence>
<dbReference type="AlphaFoldDB" id="A0A2P7QNA4"/>
<dbReference type="EMBL" id="PXYI01000004">
    <property type="protein sequence ID" value="PSJ39455.1"/>
    <property type="molecule type" value="Genomic_DNA"/>
</dbReference>
<comment type="caution">
    <text evidence="2">The sequence shown here is derived from an EMBL/GenBank/DDBJ whole genome shotgun (WGS) entry which is preliminary data.</text>
</comment>
<dbReference type="Proteomes" id="UP000241167">
    <property type="component" value="Unassembled WGS sequence"/>
</dbReference>
<accession>A0A2P7QNA4</accession>
<gene>
    <name evidence="2" type="ORF">C7I55_12645</name>
</gene>
<evidence type="ECO:0000313" key="3">
    <source>
        <dbReference type="Proteomes" id="UP000241167"/>
    </source>
</evidence>
<sequence length="246" mass="26926">MEAKMTKDKRRKTKPAAQEPLINAFAAQHGTYRETTVVDLSGELGGGRQKMTKVLRNLYPNVADRWLAEGGAGFDDPQRHAIEHCRALWASIGGQGKLVSSWSQTGGGGKHCRAQLRYARHLLCWRGRCEDEPEGHAHAGSKGGHADAGRATARQASEGEDLRTSGLPEGSEGMSELRRLRVAEGVRQGWSHSPKLMRFTACCGVQDIPHIPQHAPPQPPRGYRKWLARTNGPTFPHPPRRAGAPS</sequence>
<name>A0A2P7QNA4_9SPHN</name>
<keyword evidence="3" id="KW-1185">Reference proteome</keyword>
<feature type="region of interest" description="Disordered" evidence="1">
    <location>
        <begin position="210"/>
        <end position="246"/>
    </location>
</feature>
<proteinExistence type="predicted"/>
<feature type="region of interest" description="Disordered" evidence="1">
    <location>
        <begin position="133"/>
        <end position="175"/>
    </location>
</feature>
<reference evidence="2 3" key="1">
    <citation type="submission" date="2018-03" db="EMBL/GenBank/DDBJ databases">
        <title>The draft genome of Sphingosinicella sp. GL-C-18.</title>
        <authorList>
            <person name="Liu L."/>
            <person name="Li L."/>
            <person name="Liang L."/>
            <person name="Zhang X."/>
            <person name="Wang T."/>
        </authorList>
    </citation>
    <scope>NUCLEOTIDE SEQUENCE [LARGE SCALE GENOMIC DNA]</scope>
    <source>
        <strain evidence="2 3">GL-C-18</strain>
    </source>
</reference>
<protein>
    <submittedName>
        <fullName evidence="2">Uncharacterized protein</fullName>
    </submittedName>
</protein>